<evidence type="ECO:0000256" key="1">
    <source>
        <dbReference type="SAM" id="MobiDB-lite"/>
    </source>
</evidence>
<feature type="region of interest" description="Disordered" evidence="1">
    <location>
        <begin position="314"/>
        <end position="360"/>
    </location>
</feature>
<feature type="compositionally biased region" description="Basic and acidic residues" evidence="1">
    <location>
        <begin position="516"/>
        <end position="528"/>
    </location>
</feature>
<feature type="region of interest" description="Disordered" evidence="1">
    <location>
        <begin position="667"/>
        <end position="700"/>
    </location>
</feature>
<keyword evidence="3" id="KW-1185">Reference proteome</keyword>
<organism evidence="2 3">
    <name type="scientific">Purpureocillium lilacinum</name>
    <name type="common">Paecilomyces lilacinus</name>
    <dbReference type="NCBI Taxonomy" id="33203"/>
    <lineage>
        <taxon>Eukaryota</taxon>
        <taxon>Fungi</taxon>
        <taxon>Dikarya</taxon>
        <taxon>Ascomycota</taxon>
        <taxon>Pezizomycotina</taxon>
        <taxon>Sordariomycetes</taxon>
        <taxon>Hypocreomycetidae</taxon>
        <taxon>Hypocreales</taxon>
        <taxon>Ophiocordycipitaceae</taxon>
        <taxon>Purpureocillium</taxon>
    </lineage>
</organism>
<evidence type="ECO:0000313" key="2">
    <source>
        <dbReference type="EMBL" id="KAK4086398.1"/>
    </source>
</evidence>
<proteinExistence type="predicted"/>
<name>A0ABR0BQT2_PURLI</name>
<feature type="compositionally biased region" description="Polar residues" evidence="1">
    <location>
        <begin position="667"/>
        <end position="682"/>
    </location>
</feature>
<accession>A0ABR0BQT2</accession>
<reference evidence="2 3" key="1">
    <citation type="journal article" date="2024" name="Microbiol. Resour. Announc.">
        <title>Genome annotations for the ascomycete fungi Trichoderma harzianum, Trichoderma aggressivum, and Purpureocillium lilacinum.</title>
        <authorList>
            <person name="Beijen E.P.W."/>
            <person name="Ohm R.A."/>
        </authorList>
    </citation>
    <scope>NUCLEOTIDE SEQUENCE [LARGE SCALE GENOMIC DNA]</scope>
    <source>
        <strain evidence="2 3">CBS 150709</strain>
    </source>
</reference>
<sequence length="825" mass="88951">MAEEHDANRRPAFGEIEWRGYGGRERDVVGVGQLFVDFSATGPLILFAELRDGLEELLMGGDAGGRSGTQVRCGDAIAVAAVKLHKQRDGRCSAVYAPYWYWLRWRSEDIYFAERLQIGELYLRSSGLKRCHARFRLRVRARRVFLHSTEPNGQHTANAKWFVMGQKPGVRSHYGSGAGRRPVAGPDRRCAMGGFFMGGAWGFGERAACKARGFGSFGLGGARAAGQGGSSKLSLLFTCLGWSWTLVYLRSVVWSREGMNGITEARKSGIADGREWAQMQGKSADRAIPRDPVTDSKLQAKAARRRLASLLIRDEKSARRKRKKAAPDLPKLPSPPPLPPSSPCLTGPWRAPLPSPRTAPAASARLRFRIAGWLTYTHTRHGGRARTSSSSSGRAGPIFYVRAWGTQRTRDRRTTRERRLPGSAAEARRAKRTIETRDQQAATNGQRRIMRQAGEQPSTGGSLAGAATPRRRATNKNVERRGAAADADALAAARALAEAPRAMNPSIHAAGLGGNRHGESSGGEREHAQQASNQLNSHPPPPSVEELQRGPPPSRQHDEANRGAIGTVAHRWPSQPPPGATHAQTGRGLGGHGGPSNCVREVAYGRSRFQSAAGSSSCWLGWAGLGWAGWMDGWTMRTRGGGGAHSLPLTPSGSLAHSLTHSLGNRLCTSTSAGTTPTQPGQHAQAAGRQGPRPPRAPSDALTLCPSVWAPWSPSLDVSLSLPLTLSLPSLRLPLFLSLSLSLCLRGPRLHSLCSTACTPTALLIEADATSSQLAPARRARTSDIRRRRASPLPLDHDELSVLSCPPTFCRLLVEPVSSTGYHDR</sequence>
<feature type="compositionally biased region" description="Pro residues" evidence="1">
    <location>
        <begin position="330"/>
        <end position="342"/>
    </location>
</feature>
<protein>
    <submittedName>
        <fullName evidence="2">Uncharacterized protein</fullName>
    </submittedName>
</protein>
<dbReference type="EMBL" id="JAWRVI010000041">
    <property type="protein sequence ID" value="KAK4086398.1"/>
    <property type="molecule type" value="Genomic_DNA"/>
</dbReference>
<evidence type="ECO:0000313" key="3">
    <source>
        <dbReference type="Proteomes" id="UP001287286"/>
    </source>
</evidence>
<feature type="compositionally biased region" description="Basic and acidic residues" evidence="1">
    <location>
        <begin position="408"/>
        <end position="438"/>
    </location>
</feature>
<comment type="caution">
    <text evidence="2">The sequence shown here is derived from an EMBL/GenBank/DDBJ whole genome shotgun (WGS) entry which is preliminary data.</text>
</comment>
<feature type="region of interest" description="Disordered" evidence="1">
    <location>
        <begin position="502"/>
        <end position="594"/>
    </location>
</feature>
<feature type="region of interest" description="Disordered" evidence="1">
    <location>
        <begin position="405"/>
        <end position="483"/>
    </location>
</feature>
<dbReference type="Proteomes" id="UP001287286">
    <property type="component" value="Unassembled WGS sequence"/>
</dbReference>
<gene>
    <name evidence="2" type="ORF">Purlil1_9244</name>
</gene>